<accession>A0A7L9MBZ0</accession>
<keyword evidence="1" id="KW-1133">Transmembrane helix</keyword>
<evidence type="ECO:0000313" key="3">
    <source>
        <dbReference type="Proteomes" id="UP000593625"/>
    </source>
</evidence>
<sequence length="101" mass="10877">MPVVLHRQCPAALYLEHLDIPVETGAASTNIFGKFAVMLLFFSSFTLRFLGKPDKQGRASRPIDAKSIQLSKDYGAAGDGVQVDDAKGRRNSGGCGYCRAV</sequence>
<dbReference type="Proteomes" id="UP000593625">
    <property type="component" value="Chromosome I"/>
</dbReference>
<dbReference type="GeneID" id="55592919"/>
<keyword evidence="1" id="KW-0812">Transmembrane</keyword>
<organism evidence="2 3">
    <name type="scientific">Brucella suis bv. 4</name>
    <dbReference type="NCBI Taxonomy" id="1567501"/>
    <lineage>
        <taxon>Bacteria</taxon>
        <taxon>Pseudomonadati</taxon>
        <taxon>Pseudomonadota</taxon>
        <taxon>Alphaproteobacteria</taxon>
        <taxon>Hyphomicrobiales</taxon>
        <taxon>Brucellaceae</taxon>
        <taxon>Brucella/Ochrobactrum group</taxon>
        <taxon>Brucella</taxon>
    </lineage>
</organism>
<dbReference type="EMBL" id="CP054955">
    <property type="protein sequence ID" value="QOK63514.1"/>
    <property type="molecule type" value="Genomic_DNA"/>
</dbReference>
<evidence type="ECO:0000256" key="1">
    <source>
        <dbReference type="SAM" id="Phobius"/>
    </source>
</evidence>
<dbReference type="AlphaFoldDB" id="A0A7L9MBZ0"/>
<name>A0A7L9MBZ0_BRUSS</name>
<keyword evidence="1" id="KW-0472">Membrane</keyword>
<gene>
    <name evidence="2" type="ORF">HUZ30_01440</name>
</gene>
<reference evidence="2 3" key="1">
    <citation type="submission" date="2020-06" db="EMBL/GenBank/DDBJ databases">
        <title>New insights into brucella suis CRO type strains.</title>
        <authorList>
            <person name="Duvnjak S."/>
            <person name="Pavlinec Z."/>
            <person name="Vaser R."/>
            <person name="Sikic M."/>
            <person name="Kizanovic K."/>
            <person name="Spicic S."/>
        </authorList>
    </citation>
    <scope>NUCLEOTIDE SEQUENCE [LARGE SCALE GENOMIC DNA]</scope>
    <source>
        <strain evidence="2 3">CVI_72</strain>
    </source>
</reference>
<dbReference type="RefSeq" id="WP_127064429.1">
    <property type="nucleotide sequence ID" value="NZ_CP054955.1"/>
</dbReference>
<protein>
    <submittedName>
        <fullName evidence="2">Uncharacterized protein</fullName>
    </submittedName>
</protein>
<proteinExistence type="predicted"/>
<evidence type="ECO:0000313" key="2">
    <source>
        <dbReference type="EMBL" id="QOK63514.1"/>
    </source>
</evidence>
<feature type="transmembrane region" description="Helical" evidence="1">
    <location>
        <begin position="31"/>
        <end position="51"/>
    </location>
</feature>